<keyword evidence="6" id="KW-1185">Reference proteome</keyword>
<proteinExistence type="predicted"/>
<keyword evidence="2" id="KW-0604">Photosystem II</keyword>
<dbReference type="InterPro" id="IPR036278">
    <property type="entry name" value="Sialidase_sf"/>
</dbReference>
<dbReference type="EMBL" id="BNAH01000003">
    <property type="protein sequence ID" value="GHE83747.1"/>
    <property type="molecule type" value="Genomic_DNA"/>
</dbReference>
<dbReference type="RefSeq" id="WP_229817049.1">
    <property type="nucleotide sequence ID" value="NZ_BNAH01000003.1"/>
</dbReference>
<feature type="domain" description="Photosynthesis system II assembly factor Ycf48/Hcf136-like" evidence="4">
    <location>
        <begin position="31"/>
        <end position="184"/>
    </location>
</feature>
<dbReference type="Proteomes" id="UP000626370">
    <property type="component" value="Unassembled WGS sequence"/>
</dbReference>
<feature type="chain" id="PRO_5046186730" description="Photosynthesis system II assembly factor Ycf48/Hcf136-like domain-containing protein" evidence="3">
    <location>
        <begin position="20"/>
        <end position="336"/>
    </location>
</feature>
<name>A0ABQ3IJ65_9GAMM</name>
<evidence type="ECO:0000256" key="1">
    <source>
        <dbReference type="ARBA" id="ARBA00022531"/>
    </source>
</evidence>
<gene>
    <name evidence="5" type="ORF">GCM10011501_10460</name>
</gene>
<dbReference type="InterPro" id="IPR015943">
    <property type="entry name" value="WD40/YVTN_repeat-like_dom_sf"/>
</dbReference>
<evidence type="ECO:0000259" key="4">
    <source>
        <dbReference type="Pfam" id="PF14870"/>
    </source>
</evidence>
<feature type="signal peptide" evidence="3">
    <location>
        <begin position="1"/>
        <end position="19"/>
    </location>
</feature>
<accession>A0ABQ3IJ65</accession>
<reference evidence="6" key="1">
    <citation type="journal article" date="2019" name="Int. J. Syst. Evol. Microbiol.">
        <title>The Global Catalogue of Microorganisms (GCM) 10K type strain sequencing project: providing services to taxonomists for standard genome sequencing and annotation.</title>
        <authorList>
            <consortium name="The Broad Institute Genomics Platform"/>
            <consortium name="The Broad Institute Genome Sequencing Center for Infectious Disease"/>
            <person name="Wu L."/>
            <person name="Ma J."/>
        </authorList>
    </citation>
    <scope>NUCLEOTIDE SEQUENCE [LARGE SCALE GENOMIC DNA]</scope>
    <source>
        <strain evidence="6">CGMCC 1.15922</strain>
    </source>
</reference>
<dbReference type="PANTHER" id="PTHR47199">
    <property type="entry name" value="PHOTOSYSTEM II STABILITY/ASSEMBLY FACTOR HCF136, CHLOROPLASTIC"/>
    <property type="match status" value="1"/>
</dbReference>
<comment type="caution">
    <text evidence="5">The sequence shown here is derived from an EMBL/GenBank/DDBJ whole genome shotgun (WGS) entry which is preliminary data.</text>
</comment>
<sequence>MIKIFLLVVSIIISQGSYAAPLSTEAIISPLAKDSLLLDIENVNEQFLIAVGVRGHILRSTDGENWQQMPSPTQTTLTSVTFVNGRHGWAVGHDAIILHSQDAGLTWQIQHENPQLEVPFLHVHFKDEKSGVAVGSYGLFYRTIDGGKTWQQEFHLSLLIEEDIEYLDELKREDEAAYLSERSRILPHFNRFYQDGRTAYLVGELGLIAKSNNFGENWERMEDVYHGSFYDINRTQKGNLLTVGLRGNVFRSISNGNNWENTPIETTALLNNIVLYQGDVVFLLGNNGVLLKSVDDGLTFTLDTQADGKALLAGVIFKEKLIVASEVGIKVIQVTP</sequence>
<dbReference type="Gene3D" id="2.130.10.10">
    <property type="entry name" value="YVTN repeat-like/Quinoprotein amine dehydrogenase"/>
    <property type="match status" value="2"/>
</dbReference>
<protein>
    <recommendedName>
        <fullName evidence="4">Photosynthesis system II assembly factor Ycf48/Hcf136-like domain-containing protein</fullName>
    </recommendedName>
</protein>
<evidence type="ECO:0000313" key="5">
    <source>
        <dbReference type="EMBL" id="GHE83747.1"/>
    </source>
</evidence>
<dbReference type="SUPFAM" id="SSF50939">
    <property type="entry name" value="Sialidases"/>
    <property type="match status" value="1"/>
</dbReference>
<dbReference type="Pfam" id="PF14870">
    <property type="entry name" value="PSII_BNR"/>
    <property type="match status" value="1"/>
</dbReference>
<organism evidence="5 6">
    <name type="scientific">Thalassotalea profundi</name>
    <dbReference type="NCBI Taxonomy" id="2036687"/>
    <lineage>
        <taxon>Bacteria</taxon>
        <taxon>Pseudomonadati</taxon>
        <taxon>Pseudomonadota</taxon>
        <taxon>Gammaproteobacteria</taxon>
        <taxon>Alteromonadales</taxon>
        <taxon>Colwelliaceae</taxon>
        <taxon>Thalassotalea</taxon>
    </lineage>
</organism>
<keyword evidence="3" id="KW-0732">Signal</keyword>
<dbReference type="PANTHER" id="PTHR47199:SF2">
    <property type="entry name" value="PHOTOSYSTEM II STABILITY_ASSEMBLY FACTOR HCF136, CHLOROPLASTIC"/>
    <property type="match status" value="1"/>
</dbReference>
<dbReference type="InterPro" id="IPR028203">
    <property type="entry name" value="PSII_CF48-like_dom"/>
</dbReference>
<evidence type="ECO:0000256" key="3">
    <source>
        <dbReference type="SAM" id="SignalP"/>
    </source>
</evidence>
<evidence type="ECO:0000313" key="6">
    <source>
        <dbReference type="Proteomes" id="UP000626370"/>
    </source>
</evidence>
<keyword evidence="1" id="KW-0602">Photosynthesis</keyword>
<evidence type="ECO:0000256" key="2">
    <source>
        <dbReference type="ARBA" id="ARBA00023276"/>
    </source>
</evidence>